<comment type="caution">
    <text evidence="1">The sequence shown here is derived from an EMBL/GenBank/DDBJ whole genome shotgun (WGS) entry which is preliminary data.</text>
</comment>
<evidence type="ECO:0000313" key="2">
    <source>
        <dbReference type="Proteomes" id="UP001062776"/>
    </source>
</evidence>
<accession>A0ABQ0Q2Q5</accession>
<organism evidence="1 2">
    <name type="scientific">Asaia krungthepensis NRIC 0535</name>
    <dbReference type="NCBI Taxonomy" id="1307925"/>
    <lineage>
        <taxon>Bacteria</taxon>
        <taxon>Pseudomonadati</taxon>
        <taxon>Pseudomonadota</taxon>
        <taxon>Alphaproteobacteria</taxon>
        <taxon>Acetobacterales</taxon>
        <taxon>Acetobacteraceae</taxon>
        <taxon>Asaia</taxon>
    </lineage>
</organism>
<dbReference type="EMBL" id="BAPV01000012">
    <property type="protein sequence ID" value="GBQ88470.1"/>
    <property type="molecule type" value="Genomic_DNA"/>
</dbReference>
<name>A0ABQ0Q2Q5_9PROT</name>
<dbReference type="Proteomes" id="UP001062776">
    <property type="component" value="Unassembled WGS sequence"/>
</dbReference>
<evidence type="ECO:0000313" key="1">
    <source>
        <dbReference type="EMBL" id="GBQ88470.1"/>
    </source>
</evidence>
<proteinExistence type="predicted"/>
<protein>
    <submittedName>
        <fullName evidence="1">Uncharacterized protein</fullName>
    </submittedName>
</protein>
<keyword evidence="2" id="KW-1185">Reference proteome</keyword>
<sequence length="108" mass="12177">MPNVTIFLPAEAMPPDAMLSELTDRCTELCTGTLQAALDNVHVIYVPVRHGRGHPIFADIRYRLAEFRTPQIMERFMAELDDAIRQATGLTTRIRCFGYTASSLHARN</sequence>
<gene>
    <name evidence="1" type="ORF">AA0535_1548</name>
</gene>
<reference evidence="1" key="1">
    <citation type="submission" date="2013-04" db="EMBL/GenBank/DDBJ databases">
        <title>The genome sequencing project of 58 acetic acid bacteria.</title>
        <authorList>
            <person name="Okamoto-Kainuma A."/>
            <person name="Ishikawa M."/>
            <person name="Umino S."/>
            <person name="Koizumi Y."/>
            <person name="Shiwa Y."/>
            <person name="Yoshikawa H."/>
            <person name="Matsutani M."/>
            <person name="Matsushita K."/>
        </authorList>
    </citation>
    <scope>NUCLEOTIDE SEQUENCE</scope>
    <source>
        <strain evidence="1">NRIC 0535</strain>
    </source>
</reference>
<dbReference type="RefSeq" id="WP_264815396.1">
    <property type="nucleotide sequence ID" value="NZ_BAPV01000012.1"/>
</dbReference>